<comment type="similarity">
    <text evidence="1">Belongs to the DprA/Smf family.</text>
</comment>
<organism evidence="3 4">
    <name type="scientific">Candidatus Harrisonbacteria bacterium RIFCSPLOWO2_01_FULL_40_28</name>
    <dbReference type="NCBI Taxonomy" id="1798406"/>
    <lineage>
        <taxon>Bacteria</taxon>
        <taxon>Candidatus Harrisoniibacteriota</taxon>
    </lineage>
</organism>
<dbReference type="InterPro" id="IPR036388">
    <property type="entry name" value="WH-like_DNA-bd_sf"/>
</dbReference>
<dbReference type="InterPro" id="IPR057666">
    <property type="entry name" value="DrpA_SLOG"/>
</dbReference>
<proteinExistence type="inferred from homology"/>
<dbReference type="Pfam" id="PF02481">
    <property type="entry name" value="DNA_processg_A"/>
    <property type="match status" value="1"/>
</dbReference>
<evidence type="ECO:0000313" key="4">
    <source>
        <dbReference type="Proteomes" id="UP000178517"/>
    </source>
</evidence>
<dbReference type="EMBL" id="MHJI01000018">
    <property type="protein sequence ID" value="OGY65315.1"/>
    <property type="molecule type" value="Genomic_DNA"/>
</dbReference>
<evidence type="ECO:0000256" key="1">
    <source>
        <dbReference type="ARBA" id="ARBA00006525"/>
    </source>
</evidence>
<evidence type="ECO:0000259" key="2">
    <source>
        <dbReference type="Pfam" id="PF02481"/>
    </source>
</evidence>
<dbReference type="GO" id="GO:0009294">
    <property type="term" value="P:DNA-mediated transformation"/>
    <property type="evidence" value="ECO:0007669"/>
    <property type="project" value="InterPro"/>
</dbReference>
<dbReference type="Proteomes" id="UP000178517">
    <property type="component" value="Unassembled WGS sequence"/>
</dbReference>
<dbReference type="SUPFAM" id="SSF102405">
    <property type="entry name" value="MCP/YpsA-like"/>
    <property type="match status" value="1"/>
</dbReference>
<reference evidence="3 4" key="1">
    <citation type="journal article" date="2016" name="Nat. Commun.">
        <title>Thousands of microbial genomes shed light on interconnected biogeochemical processes in an aquifer system.</title>
        <authorList>
            <person name="Anantharaman K."/>
            <person name="Brown C.T."/>
            <person name="Hug L.A."/>
            <person name="Sharon I."/>
            <person name="Castelle C.J."/>
            <person name="Probst A.J."/>
            <person name="Thomas B.C."/>
            <person name="Singh A."/>
            <person name="Wilkins M.J."/>
            <person name="Karaoz U."/>
            <person name="Brodie E.L."/>
            <person name="Williams K.H."/>
            <person name="Hubbard S.S."/>
            <person name="Banfield J.F."/>
        </authorList>
    </citation>
    <scope>NUCLEOTIDE SEQUENCE [LARGE SCALE GENOMIC DNA]</scope>
</reference>
<dbReference type="AlphaFoldDB" id="A0A1G1ZLC3"/>
<dbReference type="Gene3D" id="3.40.50.450">
    <property type="match status" value="1"/>
</dbReference>
<feature type="domain" description="Smf/DprA SLOG" evidence="2">
    <location>
        <begin position="66"/>
        <end position="273"/>
    </location>
</feature>
<dbReference type="Gene3D" id="1.10.10.10">
    <property type="entry name" value="Winged helix-like DNA-binding domain superfamily/Winged helix DNA-binding domain"/>
    <property type="match status" value="1"/>
</dbReference>
<evidence type="ECO:0000313" key="3">
    <source>
        <dbReference type="EMBL" id="OGY65315.1"/>
    </source>
</evidence>
<dbReference type="NCBIfam" id="TIGR00732">
    <property type="entry name" value="dprA"/>
    <property type="match status" value="1"/>
</dbReference>
<accession>A0A1G1ZLC3</accession>
<gene>
    <name evidence="3" type="ORF">A3A04_00315</name>
</gene>
<dbReference type="InterPro" id="IPR003488">
    <property type="entry name" value="DprA"/>
</dbReference>
<dbReference type="PANTHER" id="PTHR43022">
    <property type="entry name" value="PROTEIN SMF"/>
    <property type="match status" value="1"/>
</dbReference>
<comment type="caution">
    <text evidence="3">The sequence shown here is derived from an EMBL/GenBank/DDBJ whole genome shotgun (WGS) entry which is preliminary data.</text>
</comment>
<name>A0A1G1ZLC3_9BACT</name>
<protein>
    <submittedName>
        <fullName evidence="3">DNA protecting protein DprA</fullName>
    </submittedName>
</protein>
<dbReference type="STRING" id="1798406.A3A04_00315"/>
<sequence>MMPSISIHKEAAYYNALNIICKADYKTLKNLKEKYKTWGKAFEYSRTSSCDIRNELEKLERDGIGIVLFEDDEYPALLKHIHAPPFGIYYKGTWREDKECLAIVGTRKATNQGKMVTREWSKECAEAGVVIVSGLAYGMDAVAHEGACDARARTVAVLGCGLKTIYPRQHISLAKRILEHGGVIISEYPYEFPTYPINFVQRNRIIAGLSRGVLVVEAPFKSGTLITAKLGLEENREIWVVPGPVTHPNYMGSHALIKDGAHLVTSVDDILQLFPVKRKGGEGGLFLREKEEYDNKEQHMICDILKKAGRPLGIDEIIERTHLTASLVHASLTMLVLNNILLESNNVYEIRYR</sequence>
<dbReference type="PANTHER" id="PTHR43022:SF1">
    <property type="entry name" value="PROTEIN SMF"/>
    <property type="match status" value="1"/>
</dbReference>